<reference evidence="1" key="1">
    <citation type="submission" date="2020-11" db="EMBL/GenBank/DDBJ databases">
        <authorList>
            <person name="Tran Van P."/>
        </authorList>
    </citation>
    <scope>NUCLEOTIDE SEQUENCE</scope>
</reference>
<evidence type="ECO:0000313" key="1">
    <source>
        <dbReference type="EMBL" id="CAD7260846.1"/>
    </source>
</evidence>
<protein>
    <submittedName>
        <fullName evidence="1">Uncharacterized protein</fullName>
    </submittedName>
</protein>
<proteinExistence type="predicted"/>
<name>A0A7R9AUH6_TIMSH</name>
<accession>A0A7R9AUH6</accession>
<dbReference type="EMBL" id="OC001878">
    <property type="protein sequence ID" value="CAD7260846.1"/>
    <property type="molecule type" value="Genomic_DNA"/>
</dbReference>
<dbReference type="AlphaFoldDB" id="A0A7R9AUH6"/>
<organism evidence="1">
    <name type="scientific">Timema shepardi</name>
    <name type="common">Walking stick</name>
    <dbReference type="NCBI Taxonomy" id="629360"/>
    <lineage>
        <taxon>Eukaryota</taxon>
        <taxon>Metazoa</taxon>
        <taxon>Ecdysozoa</taxon>
        <taxon>Arthropoda</taxon>
        <taxon>Hexapoda</taxon>
        <taxon>Insecta</taxon>
        <taxon>Pterygota</taxon>
        <taxon>Neoptera</taxon>
        <taxon>Polyneoptera</taxon>
        <taxon>Phasmatodea</taxon>
        <taxon>Timematodea</taxon>
        <taxon>Timematoidea</taxon>
        <taxon>Timematidae</taxon>
        <taxon>Timema</taxon>
    </lineage>
</organism>
<sequence>MTITRPNALVVLSSTAEDGEIRRSSLQLTCTPRGCPRPTSGRVPEHPWTWGRRETGQGVEGVEAGRPHPHQYALEKQDALSYNLKYLTLTSQQDFIPPNLDVSGLVSKVPQSPLTAVYFGCRVIVKNPRSRTEISFSFYDPRPVKEGNEGEEKQAE</sequence>
<gene>
    <name evidence="1" type="ORF">TSIB3V08_LOCUS5006</name>
</gene>